<dbReference type="EMBL" id="RBKS01000001">
    <property type="protein sequence ID" value="RKR76276.1"/>
    <property type="molecule type" value="Genomic_DNA"/>
</dbReference>
<dbReference type="AlphaFoldDB" id="A0A495IM82"/>
<dbReference type="PANTHER" id="PTHR12126">
    <property type="entry name" value="NADH-UBIQUINONE OXIDOREDUCTASE 39 KDA SUBUNIT-RELATED"/>
    <property type="match status" value="1"/>
</dbReference>
<evidence type="ECO:0000313" key="2">
    <source>
        <dbReference type="EMBL" id="RKR76276.1"/>
    </source>
</evidence>
<name>A0A495IM82_9MICO</name>
<comment type="caution">
    <text evidence="2">The sequence shown here is derived from an EMBL/GenBank/DDBJ whole genome shotgun (WGS) entry which is preliminary data.</text>
</comment>
<sequence>MKIAITGGTGFVGRHLAAEFGARGDDEAVVVSRRTGVEIDDVDALAAALAGCDAVAHCAGINREIGSQTFQRVHVDGTAAVIEAAHRAGVRRIVLLSFLRARPDCGSPYHETKWAAEELVRVSGLDHTILKSGMIYGPGDHMVDHVTKAVRTFPIFATVGFRERTVRPVAVDDAVDVLIAALHGRIAEPTVAVMGAEELELGAAVRRIADLAGGHALYVPAPLWSIRLLARVAERVMVVPLVAKAQAMMLGEGVSSPLPLAPEPEPHLRPAHGLDPDRIRAALPEGGFTARDLRVVAWLARRRRLRSGTTVRPAGSH</sequence>
<dbReference type="Proteomes" id="UP000280008">
    <property type="component" value="Unassembled WGS sequence"/>
</dbReference>
<evidence type="ECO:0000259" key="1">
    <source>
        <dbReference type="Pfam" id="PF01370"/>
    </source>
</evidence>
<keyword evidence="3" id="KW-1185">Reference proteome</keyword>
<dbReference type="Pfam" id="PF01370">
    <property type="entry name" value="Epimerase"/>
    <property type="match status" value="1"/>
</dbReference>
<dbReference type="Gene3D" id="3.40.50.720">
    <property type="entry name" value="NAD(P)-binding Rossmann-like Domain"/>
    <property type="match status" value="1"/>
</dbReference>
<gene>
    <name evidence="2" type="ORF">C8E83_3443</name>
</gene>
<reference evidence="2 3" key="1">
    <citation type="submission" date="2018-10" db="EMBL/GenBank/DDBJ databases">
        <title>Sequencing the genomes of 1000 actinobacteria strains.</title>
        <authorList>
            <person name="Klenk H.-P."/>
        </authorList>
    </citation>
    <scope>NUCLEOTIDE SEQUENCE [LARGE SCALE GENOMIC DNA]</scope>
    <source>
        <strain evidence="2 3">DSM 17894</strain>
    </source>
</reference>
<proteinExistence type="predicted"/>
<dbReference type="SUPFAM" id="SSF51735">
    <property type="entry name" value="NAD(P)-binding Rossmann-fold domains"/>
    <property type="match status" value="1"/>
</dbReference>
<dbReference type="InterPro" id="IPR051207">
    <property type="entry name" value="ComplexI_NDUFA9_subunit"/>
</dbReference>
<protein>
    <submittedName>
        <fullName evidence="2">NADH dehydrogenase</fullName>
    </submittedName>
</protein>
<evidence type="ECO:0000313" key="3">
    <source>
        <dbReference type="Proteomes" id="UP000280008"/>
    </source>
</evidence>
<dbReference type="InterPro" id="IPR001509">
    <property type="entry name" value="Epimerase_deHydtase"/>
</dbReference>
<dbReference type="RefSeq" id="WP_121371267.1">
    <property type="nucleotide sequence ID" value="NZ_RBKS01000001.1"/>
</dbReference>
<dbReference type="PANTHER" id="PTHR12126:SF11">
    <property type="entry name" value="NADH DEHYDROGENASE [UBIQUINONE] 1 ALPHA SUBCOMPLEX SUBUNIT 9, MITOCHONDRIAL"/>
    <property type="match status" value="1"/>
</dbReference>
<organism evidence="2 3">
    <name type="scientific">Frondihabitans australicus</name>
    <dbReference type="NCBI Taxonomy" id="386892"/>
    <lineage>
        <taxon>Bacteria</taxon>
        <taxon>Bacillati</taxon>
        <taxon>Actinomycetota</taxon>
        <taxon>Actinomycetes</taxon>
        <taxon>Micrococcales</taxon>
        <taxon>Microbacteriaceae</taxon>
        <taxon>Frondihabitans</taxon>
    </lineage>
</organism>
<feature type="domain" description="NAD-dependent epimerase/dehydratase" evidence="1">
    <location>
        <begin position="3"/>
        <end position="150"/>
    </location>
</feature>
<accession>A0A495IM82</accession>
<dbReference type="InterPro" id="IPR036291">
    <property type="entry name" value="NAD(P)-bd_dom_sf"/>
</dbReference>
<dbReference type="OrthoDB" id="9771302at2"/>
<dbReference type="GO" id="GO:0044877">
    <property type="term" value="F:protein-containing complex binding"/>
    <property type="evidence" value="ECO:0007669"/>
    <property type="project" value="TreeGrafter"/>
</dbReference>